<evidence type="ECO:0000313" key="2">
    <source>
        <dbReference type="Proteomes" id="UP000735302"/>
    </source>
</evidence>
<dbReference type="AlphaFoldDB" id="A0AAV4CBB1"/>
<name>A0AAV4CBB1_9GAST</name>
<comment type="caution">
    <text evidence="1">The sequence shown here is derived from an EMBL/GenBank/DDBJ whole genome shotgun (WGS) entry which is preliminary data.</text>
</comment>
<reference evidence="1 2" key="1">
    <citation type="journal article" date="2021" name="Elife">
        <title>Chloroplast acquisition without the gene transfer in kleptoplastic sea slugs, Plakobranchus ocellatus.</title>
        <authorList>
            <person name="Maeda T."/>
            <person name="Takahashi S."/>
            <person name="Yoshida T."/>
            <person name="Shimamura S."/>
            <person name="Takaki Y."/>
            <person name="Nagai Y."/>
            <person name="Toyoda A."/>
            <person name="Suzuki Y."/>
            <person name="Arimoto A."/>
            <person name="Ishii H."/>
            <person name="Satoh N."/>
            <person name="Nishiyama T."/>
            <person name="Hasebe M."/>
            <person name="Maruyama T."/>
            <person name="Minagawa J."/>
            <person name="Obokata J."/>
            <person name="Shigenobu S."/>
        </authorList>
    </citation>
    <scope>NUCLEOTIDE SEQUENCE [LARGE SCALE GENOMIC DNA]</scope>
</reference>
<proteinExistence type="predicted"/>
<keyword evidence="2" id="KW-1185">Reference proteome</keyword>
<dbReference type="EMBL" id="BLXT01006100">
    <property type="protein sequence ID" value="GFO28940.1"/>
    <property type="molecule type" value="Genomic_DNA"/>
</dbReference>
<evidence type="ECO:0000313" key="1">
    <source>
        <dbReference type="EMBL" id="GFO28940.1"/>
    </source>
</evidence>
<organism evidence="1 2">
    <name type="scientific">Plakobranchus ocellatus</name>
    <dbReference type="NCBI Taxonomy" id="259542"/>
    <lineage>
        <taxon>Eukaryota</taxon>
        <taxon>Metazoa</taxon>
        <taxon>Spiralia</taxon>
        <taxon>Lophotrochozoa</taxon>
        <taxon>Mollusca</taxon>
        <taxon>Gastropoda</taxon>
        <taxon>Heterobranchia</taxon>
        <taxon>Euthyneura</taxon>
        <taxon>Panpulmonata</taxon>
        <taxon>Sacoglossa</taxon>
        <taxon>Placobranchoidea</taxon>
        <taxon>Plakobranchidae</taxon>
        <taxon>Plakobranchus</taxon>
    </lineage>
</organism>
<protein>
    <submittedName>
        <fullName evidence="1">Uncharacterized protein</fullName>
    </submittedName>
</protein>
<gene>
    <name evidence="1" type="ORF">PoB_005544500</name>
</gene>
<sequence>MADMVIPAVFLEAELDKTSYTVTEGNTTTWKGFSVDVMNLLSEALGFTVLPFAVSDGGFYGLYGPSGNMLGVTGYLSRREAALSSMAMRCSNQRLDHGDQKRTRDLRVPSCAVTSKVQALRETATRPFRLSTVEKHSGVDLDQLIKLQQEDPTIQGLVGAKKTVRRMDKTAFKGIICLIYEGPRRMSALNRPSYQSHLADT</sequence>
<dbReference type="Proteomes" id="UP000735302">
    <property type="component" value="Unassembled WGS sequence"/>
</dbReference>
<dbReference type="Gene3D" id="3.40.190.10">
    <property type="entry name" value="Periplasmic binding protein-like II"/>
    <property type="match status" value="1"/>
</dbReference>
<accession>A0AAV4CBB1</accession>